<dbReference type="SUPFAM" id="SSF111369">
    <property type="entry name" value="HlyD-like secretion proteins"/>
    <property type="match status" value="1"/>
</dbReference>
<dbReference type="Gene3D" id="2.40.50.100">
    <property type="match status" value="1"/>
</dbReference>
<comment type="caution">
    <text evidence="3">The sequence shown here is derived from an EMBL/GenBank/DDBJ whole genome shotgun (WGS) entry which is preliminary data.</text>
</comment>
<keyword evidence="4" id="KW-1185">Reference proteome</keyword>
<evidence type="ECO:0000313" key="4">
    <source>
        <dbReference type="Proteomes" id="UP000031672"/>
    </source>
</evidence>
<dbReference type="Gene3D" id="2.40.30.170">
    <property type="match status" value="1"/>
</dbReference>
<name>A0A0C2JVC8_9VIBR</name>
<dbReference type="OrthoDB" id="2110899at2"/>
<dbReference type="Proteomes" id="UP000031672">
    <property type="component" value="Unassembled WGS sequence"/>
</dbReference>
<dbReference type="PANTHER" id="PTHR30469">
    <property type="entry name" value="MULTIDRUG RESISTANCE PROTEIN MDTA"/>
    <property type="match status" value="1"/>
</dbReference>
<evidence type="ECO:0000313" key="3">
    <source>
        <dbReference type="EMBL" id="KII81924.1"/>
    </source>
</evidence>
<dbReference type="AlphaFoldDB" id="A0A0C2JVC8"/>
<proteinExistence type="inferred from homology"/>
<dbReference type="Gene3D" id="1.10.287.470">
    <property type="entry name" value="Helix hairpin bin"/>
    <property type="match status" value="1"/>
</dbReference>
<reference evidence="3 4" key="1">
    <citation type="submission" date="2014-11" db="EMBL/GenBank/DDBJ databases">
        <title>Draft Genome Sequence of Vibrio piscirenalis strains CECT 8603T and CECT 8604, two marine Gammaproteobacterium isolated from cultured gilthead sea bream (Sparus aurata).</title>
        <authorList>
            <person name="Arahal D.R."/>
            <person name="Rodrigo-Torres L."/>
            <person name="Lucena T."/>
            <person name="Pujalte M.J."/>
        </authorList>
    </citation>
    <scope>NUCLEOTIDE SEQUENCE [LARGE SCALE GENOMIC DNA]</scope>
    <source>
        <strain evidence="3 4">DCR 1-4-2</strain>
    </source>
</reference>
<feature type="domain" description="Multidrug resistance protein MdtA-like barrel-sandwich hybrid" evidence="2">
    <location>
        <begin position="67"/>
        <end position="195"/>
    </location>
</feature>
<evidence type="ECO:0000256" key="1">
    <source>
        <dbReference type="ARBA" id="ARBA00009477"/>
    </source>
</evidence>
<protein>
    <submittedName>
        <fullName evidence="3">Hemolysin D</fullName>
    </submittedName>
</protein>
<dbReference type="STRING" id="1461322.OJ16_01665"/>
<organism evidence="3 4">
    <name type="scientific">Vibrio renipiscarius</name>
    <dbReference type="NCBI Taxonomy" id="1461322"/>
    <lineage>
        <taxon>Bacteria</taxon>
        <taxon>Pseudomonadati</taxon>
        <taxon>Pseudomonadota</taxon>
        <taxon>Gammaproteobacteria</taxon>
        <taxon>Vibrionales</taxon>
        <taxon>Vibrionaceae</taxon>
        <taxon>Vibrio</taxon>
    </lineage>
</organism>
<dbReference type="EMBL" id="JTKH01000003">
    <property type="protein sequence ID" value="KII81924.1"/>
    <property type="molecule type" value="Genomic_DNA"/>
</dbReference>
<evidence type="ECO:0000259" key="2">
    <source>
        <dbReference type="Pfam" id="PF25917"/>
    </source>
</evidence>
<gene>
    <name evidence="3" type="ORF">OJ16_01665</name>
</gene>
<dbReference type="PROSITE" id="PS51257">
    <property type="entry name" value="PROKAR_LIPOPROTEIN"/>
    <property type="match status" value="1"/>
</dbReference>
<dbReference type="GO" id="GO:0015562">
    <property type="term" value="F:efflux transmembrane transporter activity"/>
    <property type="evidence" value="ECO:0007669"/>
    <property type="project" value="TreeGrafter"/>
</dbReference>
<dbReference type="NCBIfam" id="TIGR01730">
    <property type="entry name" value="RND_mfp"/>
    <property type="match status" value="1"/>
</dbReference>
<accession>A0A0C2N7P5</accession>
<dbReference type="GO" id="GO:1990281">
    <property type="term" value="C:efflux pump complex"/>
    <property type="evidence" value="ECO:0007669"/>
    <property type="project" value="TreeGrafter"/>
</dbReference>
<dbReference type="InterPro" id="IPR006143">
    <property type="entry name" value="RND_pump_MFP"/>
</dbReference>
<dbReference type="Gene3D" id="2.40.420.20">
    <property type="match status" value="1"/>
</dbReference>
<sequence>MNRINKLIISTVCAAVTVSLSGCNQAKKVEPTVRLNPQALQVVQLSDTQNNASKHFSGVVRSKEQTSLAFRVPGTIEHIYVTKGQSVTQGQVIARLDPHDYQVALEELEAKMLEAQSVHKLAKSELARVKQATADDAIAPVNLDRAISGYERSLSAVKVVEKNIQRAHDTLAYTEIKAPFDGVIGRVDYEVHEQILPGIALATLQDNAQLEVEVDVPETLIDSLELGQIGQVSWYRSEQSLTAYVTEISPLPHLIKQTYTVTYRIEQGETALFPGKSVSLSTKIGPSNPGFCLPYSALIGQKDEMHVNVVRDSAVVRTEVNLNSLDAYQACVVGELNANDYVVVSGSHYLSDGDKADHIIVRQQ</sequence>
<comment type="similarity">
    <text evidence="1">Belongs to the membrane fusion protein (MFP) (TC 8.A.1) family.</text>
</comment>
<dbReference type="Pfam" id="PF25917">
    <property type="entry name" value="BSH_RND"/>
    <property type="match status" value="1"/>
</dbReference>
<dbReference type="InterPro" id="IPR058625">
    <property type="entry name" value="MdtA-like_BSH"/>
</dbReference>
<accession>A0A0C2JVC8</accession>